<gene>
    <name evidence="2" type="ORF">HK100_007777</name>
</gene>
<evidence type="ECO:0000313" key="3">
    <source>
        <dbReference type="Proteomes" id="UP001211907"/>
    </source>
</evidence>
<reference evidence="2" key="1">
    <citation type="submission" date="2020-05" db="EMBL/GenBank/DDBJ databases">
        <title>Phylogenomic resolution of chytrid fungi.</title>
        <authorList>
            <person name="Stajich J.E."/>
            <person name="Amses K."/>
            <person name="Simmons R."/>
            <person name="Seto K."/>
            <person name="Myers J."/>
            <person name="Bonds A."/>
            <person name="Quandt C.A."/>
            <person name="Barry K."/>
            <person name="Liu P."/>
            <person name="Grigoriev I."/>
            <person name="Longcore J.E."/>
            <person name="James T.Y."/>
        </authorList>
    </citation>
    <scope>NUCLEOTIDE SEQUENCE</scope>
    <source>
        <strain evidence="2">JEL0513</strain>
    </source>
</reference>
<protein>
    <submittedName>
        <fullName evidence="2">Uncharacterized protein</fullName>
    </submittedName>
</protein>
<feature type="compositionally biased region" description="Polar residues" evidence="1">
    <location>
        <begin position="1"/>
        <end position="16"/>
    </location>
</feature>
<dbReference type="Proteomes" id="UP001211907">
    <property type="component" value="Unassembled WGS sequence"/>
</dbReference>
<accession>A0AAD5SRC1</accession>
<evidence type="ECO:0000313" key="2">
    <source>
        <dbReference type="EMBL" id="KAJ3089364.1"/>
    </source>
</evidence>
<organism evidence="2 3">
    <name type="scientific">Physocladia obscura</name>
    <dbReference type="NCBI Taxonomy" id="109957"/>
    <lineage>
        <taxon>Eukaryota</taxon>
        <taxon>Fungi</taxon>
        <taxon>Fungi incertae sedis</taxon>
        <taxon>Chytridiomycota</taxon>
        <taxon>Chytridiomycota incertae sedis</taxon>
        <taxon>Chytridiomycetes</taxon>
        <taxon>Chytridiales</taxon>
        <taxon>Chytriomycetaceae</taxon>
        <taxon>Physocladia</taxon>
    </lineage>
</organism>
<proteinExistence type="predicted"/>
<dbReference type="AlphaFoldDB" id="A0AAD5SRC1"/>
<feature type="non-terminal residue" evidence="2">
    <location>
        <position position="80"/>
    </location>
</feature>
<name>A0AAD5SRC1_9FUNG</name>
<feature type="region of interest" description="Disordered" evidence="1">
    <location>
        <begin position="1"/>
        <end position="39"/>
    </location>
</feature>
<feature type="compositionally biased region" description="Polar residues" evidence="1">
    <location>
        <begin position="26"/>
        <end position="38"/>
    </location>
</feature>
<keyword evidence="3" id="KW-1185">Reference proteome</keyword>
<dbReference type="EMBL" id="JADGJH010003692">
    <property type="protein sequence ID" value="KAJ3089364.1"/>
    <property type="molecule type" value="Genomic_DNA"/>
</dbReference>
<evidence type="ECO:0000256" key="1">
    <source>
        <dbReference type="SAM" id="MobiDB-lite"/>
    </source>
</evidence>
<comment type="caution">
    <text evidence="2">The sequence shown here is derived from an EMBL/GenBank/DDBJ whole genome shotgun (WGS) entry which is preliminary data.</text>
</comment>
<sequence length="80" mass="8825">MGPNVSRTLKTNTASQVEEEVANEPATITPNLESPNSPDTTIQLLTSLSDSDLTREYHGVEGGEYFMPSDIDEQDRLELQ</sequence>